<gene>
    <name evidence="8" type="ordered locus">Swit_5063</name>
</gene>
<dbReference type="OrthoDB" id="9800887at2"/>
<dbReference type="InterPro" id="IPR000627">
    <property type="entry name" value="Intradiol_dOase_C"/>
</dbReference>
<evidence type="ECO:0000256" key="1">
    <source>
        <dbReference type="ARBA" id="ARBA00001965"/>
    </source>
</evidence>
<dbReference type="EC" id="1.13.11.37" evidence="8"/>
<evidence type="ECO:0000313" key="8">
    <source>
        <dbReference type="EMBL" id="ABQ71676.1"/>
    </source>
</evidence>
<dbReference type="KEGG" id="swi:Swit_5063"/>
<evidence type="ECO:0000256" key="3">
    <source>
        <dbReference type="ARBA" id="ARBA00022723"/>
    </source>
</evidence>
<dbReference type="AlphaFoldDB" id="A0A9J9LHC8"/>
<dbReference type="GO" id="GO:0008199">
    <property type="term" value="F:ferric iron binding"/>
    <property type="evidence" value="ECO:0007669"/>
    <property type="project" value="InterPro"/>
</dbReference>
<keyword evidence="6" id="KW-0408">Iron</keyword>
<name>A0A9J9LHC8_RHIWR</name>
<dbReference type="EMBL" id="CP000701">
    <property type="protein sequence ID" value="ABQ71676.1"/>
    <property type="molecule type" value="Genomic_DNA"/>
</dbReference>
<accession>A0A9J9LHC8</accession>
<dbReference type="InterPro" id="IPR050770">
    <property type="entry name" value="Intradiol_RC_Dioxygenase"/>
</dbReference>
<dbReference type="Pfam" id="PF04444">
    <property type="entry name" value="Dioxygenase_N"/>
    <property type="match status" value="1"/>
</dbReference>
<protein>
    <submittedName>
        <fullName evidence="8">Hydroxyquinol 1,2-dioxygenase</fullName>
        <ecNumber evidence="8">1.13.11.37</ecNumber>
    </submittedName>
</protein>
<dbReference type="PANTHER" id="PTHR33711">
    <property type="entry name" value="DIOXYGENASE, PUTATIVE (AFU_ORTHOLOGUE AFUA_2G02910)-RELATED"/>
    <property type="match status" value="1"/>
</dbReference>
<dbReference type="Gene3D" id="2.60.130.10">
    <property type="entry name" value="Aromatic compound dioxygenase"/>
    <property type="match status" value="1"/>
</dbReference>
<dbReference type="GO" id="GO:0009712">
    <property type="term" value="P:catechol-containing compound metabolic process"/>
    <property type="evidence" value="ECO:0007669"/>
    <property type="project" value="InterPro"/>
</dbReference>
<dbReference type="SUPFAM" id="SSF49482">
    <property type="entry name" value="Aromatic compound dioxygenase"/>
    <property type="match status" value="1"/>
</dbReference>
<dbReference type="InterPro" id="IPR039390">
    <property type="entry name" value="1_2-HQD/HQD"/>
</dbReference>
<keyword evidence="4" id="KW-0223">Dioxygenase</keyword>
<evidence type="ECO:0000256" key="6">
    <source>
        <dbReference type="ARBA" id="ARBA00023004"/>
    </source>
</evidence>
<keyword evidence="5 8" id="KW-0560">Oxidoreductase</keyword>
<dbReference type="CDD" id="cd03461">
    <property type="entry name" value="1_2-HQD"/>
    <property type="match status" value="1"/>
</dbReference>
<dbReference type="GO" id="GO:0018576">
    <property type="term" value="F:catechol 1,2-dioxygenase activity"/>
    <property type="evidence" value="ECO:0007669"/>
    <property type="project" value="InterPro"/>
</dbReference>
<reference evidence="8 9" key="1">
    <citation type="journal article" date="2010" name="J. Bacteriol.">
        <title>Genome sequence of the dioxin-mineralizing bacterium Sphingomonas wittichii RW1.</title>
        <authorList>
            <person name="Miller T.R."/>
            <person name="Delcher A.L."/>
            <person name="Salzberg S.L."/>
            <person name="Saunders E."/>
            <person name="Detter J.C."/>
            <person name="Halden R.U."/>
        </authorList>
    </citation>
    <scope>NUCLEOTIDE SEQUENCE [LARGE SCALE GENOMIC DNA]</scope>
    <source>
        <strain evidence="9">DSM 6014 / CCUG 31198 / JCM 15750 / NBRC 105917 / EY 4224 / RW1</strain>
    </source>
</reference>
<feature type="domain" description="Intradiol ring-cleavage dioxygenases" evidence="7">
    <location>
        <begin position="144"/>
        <end position="172"/>
    </location>
</feature>
<geneLocation type="plasmid" evidence="8 9">
    <name>pSWIT02</name>
</geneLocation>
<dbReference type="GO" id="GO:0047074">
    <property type="term" value="F:4-hydroxycatechol 1,2-dioxygenase activity"/>
    <property type="evidence" value="ECO:0007669"/>
    <property type="project" value="UniProtKB-EC"/>
</dbReference>
<evidence type="ECO:0000259" key="7">
    <source>
        <dbReference type="PROSITE" id="PS00083"/>
    </source>
</evidence>
<keyword evidence="8" id="KW-0614">Plasmid</keyword>
<organism evidence="8 9">
    <name type="scientific">Rhizorhabdus wittichii (strain DSM 6014 / CCUG 31198 / JCM 15750 / NBRC 105917 / EY 4224 / RW1)</name>
    <name type="common">Sphingomonas wittichii</name>
    <dbReference type="NCBI Taxonomy" id="392499"/>
    <lineage>
        <taxon>Bacteria</taxon>
        <taxon>Pseudomonadati</taxon>
        <taxon>Pseudomonadota</taxon>
        <taxon>Alphaproteobacteria</taxon>
        <taxon>Sphingomonadales</taxon>
        <taxon>Sphingomonadaceae</taxon>
        <taxon>Rhizorhabdus</taxon>
    </lineage>
</organism>
<dbReference type="PROSITE" id="PS00083">
    <property type="entry name" value="INTRADIOL_DIOXYGENAS"/>
    <property type="match status" value="1"/>
</dbReference>
<evidence type="ECO:0000256" key="5">
    <source>
        <dbReference type="ARBA" id="ARBA00023002"/>
    </source>
</evidence>
<proteinExistence type="inferred from homology"/>
<dbReference type="Pfam" id="PF00775">
    <property type="entry name" value="Dioxygenase_C"/>
    <property type="match status" value="1"/>
</dbReference>
<keyword evidence="9" id="KW-1185">Reference proteome</keyword>
<comment type="similarity">
    <text evidence="2">Belongs to the intradiol ring-cleavage dioxygenase family.</text>
</comment>
<dbReference type="Proteomes" id="UP000001989">
    <property type="component" value="Plasmid pSWIT02"/>
</dbReference>
<sequence length="309" mass="33983">MTTNETPSENTAPQVFPLFTEEGSAEAVNARIGPSTGPRLRTVMEAAVRHLHSFVKEVEPTHDEWETAIEFLSETGRMCTDWRQEYVLLSDVLGVSMLVETINHRRGGGGTENTVLGPFHVQGAPHYPNGADIRLDERGIPLVVRGQVRDGEGRPIVGAKIDVWQTNEDGFYDVQQPDQQPRWNLRGLFTSDAEGRYGFITARPRFYPIPDDGPVGKLLGALGRHPNRPAHIHFIVTAPGYDQVVTHIFASDCPYLEQDAVFGVKDTLVVDIIPRDDASAAAAFGVTNPFTAIEWNFDLVPAPGSDTVS</sequence>
<evidence type="ECO:0000256" key="2">
    <source>
        <dbReference type="ARBA" id="ARBA00007825"/>
    </source>
</evidence>
<evidence type="ECO:0000313" key="9">
    <source>
        <dbReference type="Proteomes" id="UP000001989"/>
    </source>
</evidence>
<dbReference type="PANTHER" id="PTHR33711:SF7">
    <property type="entry name" value="INTRADIOL RING-CLEAVAGE DIOXYGENASES DOMAIN-CONTAINING PROTEIN-RELATED"/>
    <property type="match status" value="1"/>
</dbReference>
<evidence type="ECO:0000256" key="4">
    <source>
        <dbReference type="ARBA" id="ARBA00022964"/>
    </source>
</evidence>
<dbReference type="InterPro" id="IPR007535">
    <property type="entry name" value="Catechol_dOase_N"/>
</dbReference>
<keyword evidence="3" id="KW-0479">Metal-binding</keyword>
<comment type="cofactor">
    <cofactor evidence="1">
        <name>Fe(3+)</name>
        <dbReference type="ChEBI" id="CHEBI:29034"/>
    </cofactor>
</comment>
<dbReference type="InterPro" id="IPR015889">
    <property type="entry name" value="Intradiol_dOase_core"/>
</dbReference>